<protein>
    <submittedName>
        <fullName evidence="1">Uncharacterized protein</fullName>
    </submittedName>
</protein>
<proteinExistence type="predicted"/>
<dbReference type="RefSeq" id="YP_009056039.1">
    <property type="nucleotide sequence ID" value="NC_024788.1"/>
</dbReference>
<organism evidence="1 2">
    <name type="scientific">Bacillus phage Riley</name>
    <dbReference type="NCBI Taxonomy" id="1486662"/>
    <lineage>
        <taxon>Viruses</taxon>
        <taxon>Duplodnaviria</taxon>
        <taxon>Heunggongvirae</taxon>
        <taxon>Uroviricota</taxon>
        <taxon>Caudoviricetes</taxon>
        <taxon>Herelleviridae</taxon>
        <taxon>Bastillevirinae</taxon>
        <taxon>Bequatrovirus</taxon>
        <taxon>Bequatrovirus riley</taxon>
    </lineage>
</organism>
<dbReference type="KEGG" id="vg:20283261"/>
<dbReference type="Proteomes" id="UP000028561">
    <property type="component" value="Segment"/>
</dbReference>
<keyword evidence="2" id="KW-1185">Reference proteome</keyword>
<dbReference type="GeneID" id="20283261"/>
<dbReference type="EMBL" id="KJ489402">
    <property type="protein sequence ID" value="AIF72150.1"/>
    <property type="molecule type" value="Genomic_DNA"/>
</dbReference>
<evidence type="ECO:0000313" key="1">
    <source>
        <dbReference type="EMBL" id="AIF72150.1"/>
    </source>
</evidence>
<accession>A0A075M0Q0</accession>
<evidence type="ECO:0000313" key="2">
    <source>
        <dbReference type="Proteomes" id="UP000028561"/>
    </source>
</evidence>
<sequence length="108" mass="12797">MLVIKVKKKVDATEFVNNFKLLFNTLQSGHHVFTFYNTVEKEWVYLLRHADGTFKTISVHQTRDKDANTIEEISDIESFVWKNRKYINNNISDDVTIHQFCSSDLTYY</sequence>
<reference evidence="2" key="1">
    <citation type="submission" date="2014-09" db="EMBL/GenBank/DDBJ databases">
        <title>Genomic characterization and comparison of seven Myoviridae bacteriophage infecting Bacillus thuringiensis.</title>
        <authorList>
            <person name="Sauder A.B."/>
            <person name="McKenzie Q.R."/>
            <person name="Temple L.M."/>
            <person name="Alexis B.K."/>
            <person name="Al-Atrache Z."/>
            <person name="Lewis L.O."/>
            <person name="Loesser-Casey K.E."/>
            <person name="Mitchell K.J."/>
        </authorList>
    </citation>
    <scope>NUCLEOTIDE SEQUENCE [LARGE SCALE GENOMIC DNA]</scope>
</reference>
<name>A0A075M0Q0_9CAUD</name>
<reference evidence="1 2" key="2">
    <citation type="journal article" date="2016" name="Virology (Lond)">
        <title>Genomic characterization and comparison of seven Myoviridae bacteriophage infecting Bacillus thuringiensis.</title>
        <authorList>
            <person name="Sauder A.B."/>
            <person name="Quinn M.R."/>
            <person name="Brouillette A."/>
            <person name="Caruso S."/>
            <person name="Cresawn S."/>
            <person name="Erill I."/>
            <person name="Lewis L."/>
            <person name="Loesser-Casey K."/>
            <person name="Pate M."/>
            <person name="Scott C."/>
            <person name="Stockwell S."/>
            <person name="Temple L."/>
        </authorList>
    </citation>
    <scope>NUCLEOTIDE SEQUENCE [LARGE SCALE GENOMIC DNA]</scope>
</reference>